<dbReference type="Gramene" id="QL11p027666:mrna">
    <property type="protein sequence ID" value="QL11p027666:mrna"/>
    <property type="gene ID" value="QL11p027666"/>
</dbReference>
<proteinExistence type="predicted"/>
<evidence type="ECO:0000313" key="1">
    <source>
        <dbReference type="EnsemblPlants" id="QL11p027666:mrna"/>
    </source>
</evidence>
<protein>
    <submittedName>
        <fullName evidence="1">Uncharacterized protein</fullName>
    </submittedName>
</protein>
<sequence length="135" mass="15423">MPEKFMQKKLTNFIEKRLKSERAASIWTSTLQQTIEMARKLEIVLTGKPFRPGALKVCMDLMLSTTFSAIESRQLNILNLIIALLKETFKSSSQEGLDEVNSSLKLAKKYSSISLDHLSTSYPSLSYQCCWTFFE</sequence>
<reference evidence="1" key="2">
    <citation type="submission" date="2021-01" db="UniProtKB">
        <authorList>
            <consortium name="EnsemblPlants"/>
        </authorList>
    </citation>
    <scope>IDENTIFICATION</scope>
</reference>
<evidence type="ECO:0000313" key="2">
    <source>
        <dbReference type="Proteomes" id="UP000594261"/>
    </source>
</evidence>
<name>A0A7N2MXT9_QUELO</name>
<dbReference type="InParanoid" id="A0A7N2MXT9"/>
<dbReference type="Proteomes" id="UP000594261">
    <property type="component" value="Chromosome 11"/>
</dbReference>
<dbReference type="EnsemblPlants" id="QL11p027666:mrna">
    <property type="protein sequence ID" value="QL11p027666:mrna"/>
    <property type="gene ID" value="QL11p027666"/>
</dbReference>
<accession>A0A7N2MXT9</accession>
<dbReference type="AlphaFoldDB" id="A0A7N2MXT9"/>
<organism evidence="1 2">
    <name type="scientific">Quercus lobata</name>
    <name type="common">Valley oak</name>
    <dbReference type="NCBI Taxonomy" id="97700"/>
    <lineage>
        <taxon>Eukaryota</taxon>
        <taxon>Viridiplantae</taxon>
        <taxon>Streptophyta</taxon>
        <taxon>Embryophyta</taxon>
        <taxon>Tracheophyta</taxon>
        <taxon>Spermatophyta</taxon>
        <taxon>Magnoliopsida</taxon>
        <taxon>eudicotyledons</taxon>
        <taxon>Gunneridae</taxon>
        <taxon>Pentapetalae</taxon>
        <taxon>rosids</taxon>
        <taxon>fabids</taxon>
        <taxon>Fagales</taxon>
        <taxon>Fagaceae</taxon>
        <taxon>Quercus</taxon>
    </lineage>
</organism>
<dbReference type="EMBL" id="LRBV02000011">
    <property type="status" value="NOT_ANNOTATED_CDS"/>
    <property type="molecule type" value="Genomic_DNA"/>
</dbReference>
<keyword evidence="2" id="KW-1185">Reference proteome</keyword>
<reference evidence="1 2" key="1">
    <citation type="journal article" date="2016" name="G3 (Bethesda)">
        <title>First Draft Assembly and Annotation of the Genome of a California Endemic Oak Quercus lobata Nee (Fagaceae).</title>
        <authorList>
            <person name="Sork V.L."/>
            <person name="Fitz-Gibbon S.T."/>
            <person name="Puiu D."/>
            <person name="Crepeau M."/>
            <person name="Gugger P.F."/>
            <person name="Sherman R."/>
            <person name="Stevens K."/>
            <person name="Langley C.H."/>
            <person name="Pellegrini M."/>
            <person name="Salzberg S.L."/>
        </authorList>
    </citation>
    <scope>NUCLEOTIDE SEQUENCE [LARGE SCALE GENOMIC DNA]</scope>
    <source>
        <strain evidence="1 2">cv. SW786</strain>
    </source>
</reference>